<accession>A0A0E9S676</accession>
<reference evidence="2" key="2">
    <citation type="journal article" date="2015" name="Fish Shellfish Immunol.">
        <title>Early steps in the European eel (Anguilla anguilla)-Vibrio vulnificus interaction in the gills: Role of the RtxA13 toxin.</title>
        <authorList>
            <person name="Callol A."/>
            <person name="Pajuelo D."/>
            <person name="Ebbesson L."/>
            <person name="Teles M."/>
            <person name="MacKenzie S."/>
            <person name="Amaro C."/>
        </authorList>
    </citation>
    <scope>NUCLEOTIDE SEQUENCE</scope>
</reference>
<organism evidence="2">
    <name type="scientific">Anguilla anguilla</name>
    <name type="common">European freshwater eel</name>
    <name type="synonym">Muraena anguilla</name>
    <dbReference type="NCBI Taxonomy" id="7936"/>
    <lineage>
        <taxon>Eukaryota</taxon>
        <taxon>Metazoa</taxon>
        <taxon>Chordata</taxon>
        <taxon>Craniata</taxon>
        <taxon>Vertebrata</taxon>
        <taxon>Euteleostomi</taxon>
        <taxon>Actinopterygii</taxon>
        <taxon>Neopterygii</taxon>
        <taxon>Teleostei</taxon>
        <taxon>Anguilliformes</taxon>
        <taxon>Anguillidae</taxon>
        <taxon>Anguilla</taxon>
    </lineage>
</organism>
<evidence type="ECO:0000256" key="1">
    <source>
        <dbReference type="SAM" id="MobiDB-lite"/>
    </source>
</evidence>
<feature type="region of interest" description="Disordered" evidence="1">
    <location>
        <begin position="1"/>
        <end position="20"/>
    </location>
</feature>
<dbReference type="AlphaFoldDB" id="A0A0E9S676"/>
<name>A0A0E9S676_ANGAN</name>
<protein>
    <submittedName>
        <fullName evidence="2">Uncharacterized protein</fullName>
    </submittedName>
</protein>
<sequence length="48" mass="5544">MMMMYDDDGDDDDNDNDDDDLDYMPKHAVCRLVHAQANTFLMLKASCQ</sequence>
<proteinExistence type="predicted"/>
<reference evidence="2" key="1">
    <citation type="submission" date="2014-11" db="EMBL/GenBank/DDBJ databases">
        <authorList>
            <person name="Amaro Gonzalez C."/>
        </authorList>
    </citation>
    <scope>NUCLEOTIDE SEQUENCE</scope>
</reference>
<dbReference type="EMBL" id="GBXM01071668">
    <property type="protein sequence ID" value="JAH36909.1"/>
    <property type="molecule type" value="Transcribed_RNA"/>
</dbReference>
<evidence type="ECO:0000313" key="2">
    <source>
        <dbReference type="EMBL" id="JAH36909.1"/>
    </source>
</evidence>